<dbReference type="PROSITE" id="PS51257">
    <property type="entry name" value="PROKAR_LIPOPROTEIN"/>
    <property type="match status" value="1"/>
</dbReference>
<evidence type="ECO:0000256" key="1">
    <source>
        <dbReference type="SAM" id="SignalP"/>
    </source>
</evidence>
<accession>A0AAP9D7J1</accession>
<protein>
    <submittedName>
        <fullName evidence="3">Iron ABC transporter substrate-binding protein</fullName>
    </submittedName>
</protein>
<evidence type="ECO:0000313" key="4">
    <source>
        <dbReference type="Proteomes" id="UP000318231"/>
    </source>
</evidence>
<reference evidence="2 5" key="2">
    <citation type="submission" date="2021-10" db="EMBL/GenBank/DDBJ databases">
        <title>Sequencing the mobilome of antimicrobial resistant bacterial isolates spanning a range of GC content: The potential of a sustainable low cost, low infrastructure approach for surveillance with Oxford Nanopore sequencing.</title>
        <authorList>
            <person name="Sands K."/>
        </authorList>
    </citation>
    <scope>NUCLEOTIDE SEQUENCE [LARGE SCALE GENOMIC DNA]</scope>
    <source>
        <strain evidence="2 5">MIN-202</strain>
    </source>
</reference>
<feature type="chain" id="PRO_5043029915" evidence="1">
    <location>
        <begin position="30"/>
        <end position="482"/>
    </location>
</feature>
<dbReference type="Proteomes" id="UP001201240">
    <property type="component" value="Unassembled WGS sequence"/>
</dbReference>
<organism evidence="3 4">
    <name type="scientific">Ureaplasma urealyticum</name>
    <name type="common">Ureaplasma urealyticum biotype 2</name>
    <dbReference type="NCBI Taxonomy" id="2130"/>
    <lineage>
        <taxon>Bacteria</taxon>
        <taxon>Bacillati</taxon>
        <taxon>Mycoplasmatota</taxon>
        <taxon>Mycoplasmoidales</taxon>
        <taxon>Mycoplasmoidaceae</taxon>
        <taxon>Ureaplasma</taxon>
    </lineage>
</organism>
<feature type="signal peptide" evidence="1">
    <location>
        <begin position="1"/>
        <end position="29"/>
    </location>
</feature>
<keyword evidence="1" id="KW-0732">Signal</keyword>
<sequence>MFKKKLNKKSLIALFMGVSTIFVSTIAVATACSKTNNDNNDIKKEGKTTINKLITKSTQKQSAIEVSEKYELSESNENSQFFNTLTDPYKAFEMFAKSLDEAGYEITSHEPLKNSGKSSFLEYAKDINAKVREYVRKVANLPTIKKLRDNNTTVLWAESTQEFDSSDKSKLDLYYFQQQDLFPLLYSQPDDANVPGLGLRFPKPKNHKADKYFDNWHGIGAAQNNASKNDFDWMLSMQEAFYRTADYVFYNYDSNKLAGETTKSQFESFFKSTVNNDKIIPVDFQIEYSSIWGPIGTVRLIQSFAKKLGVSDSELATVKLDWTLPTKQTLKHIRPKNNKDEKYQNFGIFFYNLWDHCVALGIQPDYSSFTNKQGKTYPKVPGFLVDLVDDTKTKFEEFSGKTQNLAGMKLYALAGNNSHINRSFKESIGEGKEILKRVETERGDTNRSRSQTDFKFYDRETNKLHSVNGKQVLNWVDPTTKK</sequence>
<dbReference type="RefSeq" id="WP_004025734.1">
    <property type="nucleotide sequence ID" value="NZ_CAMXZD010000005.1"/>
</dbReference>
<evidence type="ECO:0000313" key="5">
    <source>
        <dbReference type="Proteomes" id="UP001201240"/>
    </source>
</evidence>
<dbReference type="EMBL" id="CP041200">
    <property type="protein sequence ID" value="QDI64994.1"/>
    <property type="molecule type" value="Genomic_DNA"/>
</dbReference>
<dbReference type="Proteomes" id="UP000318231">
    <property type="component" value="Chromosome"/>
</dbReference>
<name>A0AAP9D7J1_UREUR</name>
<gene>
    <name evidence="3" type="ORF">FJM05_02195</name>
    <name evidence="2" type="ORF">LH652_02080</name>
</gene>
<dbReference type="EMBL" id="JAJBIS010000001">
    <property type="protein sequence ID" value="MCF1349079.1"/>
    <property type="molecule type" value="Genomic_DNA"/>
</dbReference>
<evidence type="ECO:0000313" key="2">
    <source>
        <dbReference type="EMBL" id="MCF1349079.1"/>
    </source>
</evidence>
<evidence type="ECO:0000313" key="3">
    <source>
        <dbReference type="EMBL" id="QDI64994.1"/>
    </source>
</evidence>
<proteinExistence type="predicted"/>
<reference evidence="3 4" key="1">
    <citation type="submission" date="2019-07" db="EMBL/GenBank/DDBJ databases">
        <title>Comparative genomics of three clinical Ureaplasma species: analysis of their core genomes and virulence factors.</title>
        <authorList>
            <person name="Yang T."/>
            <person name="Zhang Y."/>
            <person name="Li X."/>
            <person name="Kong Y."/>
            <person name="Yu H."/>
            <person name="Ruan Z."/>
            <person name="Xie X."/>
            <person name="Zhang J."/>
        </authorList>
    </citation>
    <scope>NUCLEOTIDE SEQUENCE [LARGE SCALE GENOMIC DNA]</scope>
    <source>
        <strain evidence="3 4">132</strain>
    </source>
</reference>
<dbReference type="AlphaFoldDB" id="A0AAP9D7J1"/>
<dbReference type="GeneID" id="93848916"/>